<dbReference type="Proteomes" id="UP001179952">
    <property type="component" value="Unassembled WGS sequence"/>
</dbReference>
<evidence type="ECO:0000256" key="1">
    <source>
        <dbReference type="SAM" id="MobiDB-lite"/>
    </source>
</evidence>
<sequence>MASNYTDEEYQESIVFTRSLRRSWSSTSDSCSSGAHATPKCVCAPATHARSFKCRLHRANSHSQSAPTTPHPSQPAVSTASTRTVEAQ</sequence>
<evidence type="ECO:0000313" key="3">
    <source>
        <dbReference type="EMBL" id="KAK1270322.1"/>
    </source>
</evidence>
<feature type="compositionally biased region" description="Polar residues" evidence="1">
    <location>
        <begin position="75"/>
        <end position="88"/>
    </location>
</feature>
<reference evidence="3" key="2">
    <citation type="submission" date="2023-06" db="EMBL/GenBank/DDBJ databases">
        <authorList>
            <person name="Ma L."/>
            <person name="Liu K.-W."/>
            <person name="Li Z."/>
            <person name="Hsiao Y.-Y."/>
            <person name="Qi Y."/>
            <person name="Fu T."/>
            <person name="Tang G."/>
            <person name="Zhang D."/>
            <person name="Sun W.-H."/>
            <person name="Liu D.-K."/>
            <person name="Li Y."/>
            <person name="Chen G.-Z."/>
            <person name="Liu X.-D."/>
            <person name="Liao X.-Y."/>
            <person name="Jiang Y.-T."/>
            <person name="Yu X."/>
            <person name="Hao Y."/>
            <person name="Huang J."/>
            <person name="Zhao X.-W."/>
            <person name="Ke S."/>
            <person name="Chen Y.-Y."/>
            <person name="Wu W.-L."/>
            <person name="Hsu J.-L."/>
            <person name="Lin Y.-F."/>
            <person name="Huang M.-D."/>
            <person name="Li C.-Y."/>
            <person name="Huang L."/>
            <person name="Wang Z.-W."/>
            <person name="Zhao X."/>
            <person name="Zhong W.-Y."/>
            <person name="Peng D.-H."/>
            <person name="Ahmad S."/>
            <person name="Lan S."/>
            <person name="Zhang J.-S."/>
            <person name="Tsai W.-C."/>
            <person name="Van De Peer Y."/>
            <person name="Liu Z.-J."/>
        </authorList>
    </citation>
    <scope>NUCLEOTIDE SEQUENCE</scope>
    <source>
        <strain evidence="3">SCP</strain>
        <tissue evidence="3">Leaves</tissue>
    </source>
</reference>
<name>A0AAV9B2S5_ACOGR</name>
<proteinExistence type="predicted"/>
<evidence type="ECO:0000313" key="2">
    <source>
        <dbReference type="EMBL" id="KAK1270221.1"/>
    </source>
</evidence>
<dbReference type="AlphaFoldDB" id="A0AAV9B2S5"/>
<keyword evidence="4" id="KW-1185">Reference proteome</keyword>
<organism evidence="3 4">
    <name type="scientific">Acorus gramineus</name>
    <name type="common">Dwarf sweet flag</name>
    <dbReference type="NCBI Taxonomy" id="55184"/>
    <lineage>
        <taxon>Eukaryota</taxon>
        <taxon>Viridiplantae</taxon>
        <taxon>Streptophyta</taxon>
        <taxon>Embryophyta</taxon>
        <taxon>Tracheophyta</taxon>
        <taxon>Spermatophyta</taxon>
        <taxon>Magnoliopsida</taxon>
        <taxon>Liliopsida</taxon>
        <taxon>Acoraceae</taxon>
        <taxon>Acorus</taxon>
    </lineage>
</organism>
<evidence type="ECO:0000313" key="4">
    <source>
        <dbReference type="Proteomes" id="UP001179952"/>
    </source>
</evidence>
<accession>A0AAV9B2S5</accession>
<dbReference type="EMBL" id="JAUJYN010000005">
    <property type="protein sequence ID" value="KAK1270221.1"/>
    <property type="molecule type" value="Genomic_DNA"/>
</dbReference>
<reference evidence="3" key="1">
    <citation type="journal article" date="2023" name="Nat. Commun.">
        <title>Diploid and tetraploid genomes of Acorus and the evolution of monocots.</title>
        <authorList>
            <person name="Ma L."/>
            <person name="Liu K.W."/>
            <person name="Li Z."/>
            <person name="Hsiao Y.Y."/>
            <person name="Qi Y."/>
            <person name="Fu T."/>
            <person name="Tang G.D."/>
            <person name="Zhang D."/>
            <person name="Sun W.H."/>
            <person name="Liu D.K."/>
            <person name="Li Y."/>
            <person name="Chen G.Z."/>
            <person name="Liu X.D."/>
            <person name="Liao X.Y."/>
            <person name="Jiang Y.T."/>
            <person name="Yu X."/>
            <person name="Hao Y."/>
            <person name="Huang J."/>
            <person name="Zhao X.W."/>
            <person name="Ke S."/>
            <person name="Chen Y.Y."/>
            <person name="Wu W.L."/>
            <person name="Hsu J.L."/>
            <person name="Lin Y.F."/>
            <person name="Huang M.D."/>
            <person name="Li C.Y."/>
            <person name="Huang L."/>
            <person name="Wang Z.W."/>
            <person name="Zhao X."/>
            <person name="Zhong W.Y."/>
            <person name="Peng D.H."/>
            <person name="Ahmad S."/>
            <person name="Lan S."/>
            <person name="Zhang J.S."/>
            <person name="Tsai W.C."/>
            <person name="Van de Peer Y."/>
            <person name="Liu Z.J."/>
        </authorList>
    </citation>
    <scope>NUCLEOTIDE SEQUENCE</scope>
    <source>
        <strain evidence="3">SCP</strain>
    </source>
</reference>
<comment type="caution">
    <text evidence="3">The sequence shown here is derived from an EMBL/GenBank/DDBJ whole genome shotgun (WGS) entry which is preliminary data.</text>
</comment>
<feature type="region of interest" description="Disordered" evidence="1">
    <location>
        <begin position="58"/>
        <end position="88"/>
    </location>
</feature>
<protein>
    <submittedName>
        <fullName evidence="3">Uncharacterized protein</fullName>
    </submittedName>
</protein>
<gene>
    <name evidence="2" type="ORF">QJS04_geneDACA021046</name>
    <name evidence="3" type="ORF">QJS04_geneDACA024903</name>
</gene>
<dbReference type="EMBL" id="JAUJYN010000005">
    <property type="protein sequence ID" value="KAK1270322.1"/>
    <property type="molecule type" value="Genomic_DNA"/>
</dbReference>